<gene>
    <name evidence="1" type="ORF">VC83_00610</name>
</gene>
<sequence>MLCVCFSLIRERWWLSSRIGVSVGRRGEIRKPMVEQQSSRIDPCQSILVVPSIILDHNNLTSRIGLAHQPPTTPISTIIRLLYILKFANRYHCHQRFTLLWLPCVEGFTKLLEALHVSSQVAKPGLAFRT</sequence>
<name>A0A177ALS6_9PEZI</name>
<evidence type="ECO:0000313" key="1">
    <source>
        <dbReference type="EMBL" id="OAF62988.1"/>
    </source>
</evidence>
<reference evidence="1" key="1">
    <citation type="submission" date="2016-03" db="EMBL/GenBank/DDBJ databases">
        <title>Updated assembly of Pseudogymnoascus destructans, the fungus causing white-nose syndrome of bats.</title>
        <authorList>
            <person name="Palmer J.M."/>
            <person name="Drees K.P."/>
            <person name="Foster J.T."/>
            <person name="Lindner D.L."/>
        </authorList>
    </citation>
    <scope>NUCLEOTIDE SEQUENCE [LARGE SCALE GENOMIC DNA]</scope>
    <source>
        <strain evidence="1">20631-21</strain>
    </source>
</reference>
<dbReference type="RefSeq" id="XP_024328258.1">
    <property type="nucleotide sequence ID" value="XM_024464298.1"/>
</dbReference>
<dbReference type="GeneID" id="36283704"/>
<proteinExistence type="predicted"/>
<dbReference type="Proteomes" id="UP000077154">
    <property type="component" value="Unassembled WGS sequence"/>
</dbReference>
<accession>A0A177ALS6</accession>
<protein>
    <submittedName>
        <fullName evidence="1">Uncharacterized protein</fullName>
    </submittedName>
</protein>
<dbReference type="AlphaFoldDB" id="A0A177ALS6"/>
<organism evidence="1">
    <name type="scientific">Pseudogymnoascus destructans</name>
    <dbReference type="NCBI Taxonomy" id="655981"/>
    <lineage>
        <taxon>Eukaryota</taxon>
        <taxon>Fungi</taxon>
        <taxon>Dikarya</taxon>
        <taxon>Ascomycota</taxon>
        <taxon>Pezizomycotina</taxon>
        <taxon>Leotiomycetes</taxon>
        <taxon>Thelebolales</taxon>
        <taxon>Thelebolaceae</taxon>
        <taxon>Pseudogymnoascus</taxon>
    </lineage>
</organism>
<dbReference type="EMBL" id="KV441386">
    <property type="protein sequence ID" value="OAF62988.1"/>
    <property type="molecule type" value="Genomic_DNA"/>
</dbReference>